<evidence type="ECO:0000313" key="10">
    <source>
        <dbReference type="EMBL" id="SCL16842.1"/>
    </source>
</evidence>
<feature type="transmembrane region" description="Helical" evidence="8">
    <location>
        <begin position="235"/>
        <end position="256"/>
    </location>
</feature>
<evidence type="ECO:0000256" key="2">
    <source>
        <dbReference type="ARBA" id="ARBA00022448"/>
    </source>
</evidence>
<proteinExistence type="predicted"/>
<feature type="transmembrane region" description="Helical" evidence="8">
    <location>
        <begin position="55"/>
        <end position="77"/>
    </location>
</feature>
<sequence length="543" mass="57860">MVTAAGTSVEAPVSAWSPLRTAVYRNLWLALLAANIGTWMQTVGAQWLLVHQPNASTLVSLVQTASLLPMLLLALPAGALADTFDRRHLLISVQLFMVAVAGALTVLTATGRMPPALLLTLTFAFGVGQALTLPAWAAVIPELVPRDQLRAASALGSISVNVARAVGPAAAGVLIAKAGAAPVFALNAAAYLIFALALFRWRPGNARAVEVPERFTAALRAGGRYVRHSPVVRRLLRRALVFVIPASALWALLPLIASRRLGMDSSGYGLLLAALGVGAILGGLLMPWIRTRITANQFLLVAGAFYGAALIVVATVRVVPVVLVALLPAGLAWVTVLANVNAEIQLFLPGWVRARGLAVYQVVQGGGQAVGAFAWGVLSDTAGLVTAFYVAAALMLVGAVTSQIWPLPDLRGVSKDPTAYLPRLELALEPDPRVGPVLVEVTYTVRQEREQEFLKAMDLVRGFRQRTGAMRWGLFREGETTNRFAEVYMVPSWDEHLRQHGGRLTGADQEAEERAKELAEGEPEVRHLLPAAASANTAPDRTT</sequence>
<feature type="transmembrane region" description="Helical" evidence="8">
    <location>
        <begin position="322"/>
        <end position="342"/>
    </location>
</feature>
<evidence type="ECO:0000256" key="3">
    <source>
        <dbReference type="ARBA" id="ARBA00022475"/>
    </source>
</evidence>
<evidence type="ECO:0000313" key="11">
    <source>
        <dbReference type="Proteomes" id="UP000199413"/>
    </source>
</evidence>
<keyword evidence="4 8" id="KW-0812">Transmembrane</keyword>
<dbReference type="EMBL" id="FMHV01000002">
    <property type="protein sequence ID" value="SCL16842.1"/>
    <property type="molecule type" value="Genomic_DNA"/>
</dbReference>
<evidence type="ECO:0000256" key="4">
    <source>
        <dbReference type="ARBA" id="ARBA00022692"/>
    </source>
</evidence>
<evidence type="ECO:0000256" key="1">
    <source>
        <dbReference type="ARBA" id="ARBA00004651"/>
    </source>
</evidence>
<evidence type="ECO:0000256" key="6">
    <source>
        <dbReference type="ARBA" id="ARBA00023136"/>
    </source>
</evidence>
<evidence type="ECO:0000259" key="9">
    <source>
        <dbReference type="PROSITE" id="PS50850"/>
    </source>
</evidence>
<keyword evidence="3" id="KW-1003">Cell membrane</keyword>
<reference evidence="11" key="1">
    <citation type="submission" date="2016-06" db="EMBL/GenBank/DDBJ databases">
        <authorList>
            <person name="Varghese N."/>
            <person name="Submissions Spin"/>
        </authorList>
    </citation>
    <scope>NUCLEOTIDE SEQUENCE [LARGE SCALE GENOMIC DNA]</scope>
    <source>
        <strain evidence="11">DSM 45431</strain>
    </source>
</reference>
<accession>A0A1C6RI56</accession>
<evidence type="ECO:0000256" key="5">
    <source>
        <dbReference type="ARBA" id="ARBA00022989"/>
    </source>
</evidence>
<dbReference type="Pfam" id="PF05977">
    <property type="entry name" value="MFS_3"/>
    <property type="match status" value="1"/>
</dbReference>
<dbReference type="PANTHER" id="PTHR23513">
    <property type="entry name" value="INTEGRAL MEMBRANE EFFLUX PROTEIN-RELATED"/>
    <property type="match status" value="1"/>
</dbReference>
<comment type="subcellular location">
    <subcellularLocation>
        <location evidence="1">Cell membrane</location>
        <topology evidence="1">Multi-pass membrane protein</topology>
    </subcellularLocation>
</comment>
<dbReference type="InterPro" id="IPR010290">
    <property type="entry name" value="TM_effector"/>
</dbReference>
<feature type="transmembrane region" description="Helical" evidence="8">
    <location>
        <begin position="27"/>
        <end position="49"/>
    </location>
</feature>
<dbReference type="GO" id="GO:0022857">
    <property type="term" value="F:transmembrane transporter activity"/>
    <property type="evidence" value="ECO:0007669"/>
    <property type="project" value="InterPro"/>
</dbReference>
<dbReference type="CDD" id="cd06173">
    <property type="entry name" value="MFS_MefA_like"/>
    <property type="match status" value="1"/>
</dbReference>
<feature type="transmembrane region" description="Helical" evidence="8">
    <location>
        <begin position="298"/>
        <end position="316"/>
    </location>
</feature>
<feature type="transmembrane region" description="Helical" evidence="8">
    <location>
        <begin position="268"/>
        <end position="286"/>
    </location>
</feature>
<feature type="compositionally biased region" description="Polar residues" evidence="7">
    <location>
        <begin position="534"/>
        <end position="543"/>
    </location>
</feature>
<dbReference type="PANTHER" id="PTHR23513:SF11">
    <property type="entry name" value="STAPHYLOFERRIN A TRANSPORTER"/>
    <property type="match status" value="1"/>
</dbReference>
<dbReference type="Gene3D" id="1.20.1250.20">
    <property type="entry name" value="MFS general substrate transporter like domains"/>
    <property type="match status" value="1"/>
</dbReference>
<organism evidence="10 11">
    <name type="scientific">Micromonospora rhizosphaerae</name>
    <dbReference type="NCBI Taxonomy" id="568872"/>
    <lineage>
        <taxon>Bacteria</taxon>
        <taxon>Bacillati</taxon>
        <taxon>Actinomycetota</taxon>
        <taxon>Actinomycetes</taxon>
        <taxon>Micromonosporales</taxon>
        <taxon>Micromonosporaceae</taxon>
        <taxon>Micromonospora</taxon>
    </lineage>
</organism>
<dbReference type="InterPro" id="IPR020846">
    <property type="entry name" value="MFS_dom"/>
</dbReference>
<dbReference type="PROSITE" id="PS50850">
    <property type="entry name" value="MFS"/>
    <property type="match status" value="1"/>
</dbReference>
<evidence type="ECO:0000256" key="8">
    <source>
        <dbReference type="SAM" id="Phobius"/>
    </source>
</evidence>
<gene>
    <name evidence="10" type="ORF">GA0070624_1141</name>
</gene>
<feature type="transmembrane region" description="Helical" evidence="8">
    <location>
        <begin position="384"/>
        <end position="405"/>
    </location>
</feature>
<protein>
    <submittedName>
        <fullName evidence="10">Predicted arabinose efflux permease, MFS family</fullName>
    </submittedName>
</protein>
<dbReference type="InterPro" id="IPR036259">
    <property type="entry name" value="MFS_trans_sf"/>
</dbReference>
<feature type="domain" description="Major facilitator superfamily (MFS) profile" evidence="9">
    <location>
        <begin position="1"/>
        <end position="410"/>
    </location>
</feature>
<keyword evidence="5 8" id="KW-1133">Transmembrane helix</keyword>
<evidence type="ECO:0000256" key="7">
    <source>
        <dbReference type="SAM" id="MobiDB-lite"/>
    </source>
</evidence>
<dbReference type="AlphaFoldDB" id="A0A1C6RI56"/>
<keyword evidence="6 8" id="KW-0472">Membrane</keyword>
<feature type="transmembrane region" description="Helical" evidence="8">
    <location>
        <begin position="354"/>
        <end position="378"/>
    </location>
</feature>
<keyword evidence="11" id="KW-1185">Reference proteome</keyword>
<feature type="transmembrane region" description="Helical" evidence="8">
    <location>
        <begin position="116"/>
        <end position="139"/>
    </location>
</feature>
<dbReference type="STRING" id="568872.GA0070624_1141"/>
<feature type="transmembrane region" description="Helical" evidence="8">
    <location>
        <begin position="89"/>
        <end position="110"/>
    </location>
</feature>
<feature type="compositionally biased region" description="Basic and acidic residues" evidence="7">
    <location>
        <begin position="512"/>
        <end position="527"/>
    </location>
</feature>
<keyword evidence="2" id="KW-0813">Transport</keyword>
<feature type="transmembrane region" description="Helical" evidence="8">
    <location>
        <begin position="181"/>
        <end position="199"/>
    </location>
</feature>
<feature type="transmembrane region" description="Helical" evidence="8">
    <location>
        <begin position="151"/>
        <end position="175"/>
    </location>
</feature>
<feature type="region of interest" description="Disordered" evidence="7">
    <location>
        <begin position="503"/>
        <end position="543"/>
    </location>
</feature>
<dbReference type="RefSeq" id="WP_091337260.1">
    <property type="nucleotide sequence ID" value="NZ_FMHV01000002.1"/>
</dbReference>
<dbReference type="Proteomes" id="UP000199413">
    <property type="component" value="Unassembled WGS sequence"/>
</dbReference>
<name>A0A1C6RI56_9ACTN</name>
<dbReference type="GO" id="GO:0005886">
    <property type="term" value="C:plasma membrane"/>
    <property type="evidence" value="ECO:0007669"/>
    <property type="project" value="UniProtKB-SubCell"/>
</dbReference>
<dbReference type="SUPFAM" id="SSF103473">
    <property type="entry name" value="MFS general substrate transporter"/>
    <property type="match status" value="1"/>
</dbReference>
<dbReference type="OrthoDB" id="9775268at2"/>